<dbReference type="Gene3D" id="3.30.50.10">
    <property type="entry name" value="Erythroid Transcription Factor GATA-1, subunit A"/>
    <property type="match status" value="1"/>
</dbReference>
<keyword evidence="10" id="KW-1185">Reference proteome</keyword>
<dbReference type="Proteomes" id="UP000814176">
    <property type="component" value="Unassembled WGS sequence"/>
</dbReference>
<protein>
    <recommendedName>
        <fullName evidence="8">GATA-type domain-containing protein</fullName>
    </recommendedName>
</protein>
<dbReference type="SUPFAM" id="SSF57716">
    <property type="entry name" value="Glucocorticoid receptor-like (DNA-binding domain)"/>
    <property type="match status" value="1"/>
</dbReference>
<name>A0ABQ8KZE3_9APHY</name>
<dbReference type="SMART" id="SM00401">
    <property type="entry name" value="ZnF_GATA"/>
    <property type="match status" value="1"/>
</dbReference>
<dbReference type="PROSITE" id="PS50114">
    <property type="entry name" value="GATA_ZN_FINGER_2"/>
    <property type="match status" value="1"/>
</dbReference>
<gene>
    <name evidence="9" type="ORF">C8Q71DRAFT_732360</name>
</gene>
<keyword evidence="5" id="KW-0539">Nucleus</keyword>
<dbReference type="CDD" id="cd00202">
    <property type="entry name" value="ZnF_GATA"/>
    <property type="match status" value="1"/>
</dbReference>
<dbReference type="Pfam" id="PF00320">
    <property type="entry name" value="GATA"/>
    <property type="match status" value="1"/>
</dbReference>
<keyword evidence="3 6" id="KW-0863">Zinc-finger</keyword>
<comment type="subcellular location">
    <subcellularLocation>
        <location evidence="1">Nucleus</location>
    </subcellularLocation>
</comment>
<dbReference type="InterPro" id="IPR039355">
    <property type="entry name" value="Transcription_factor_GATA"/>
</dbReference>
<accession>A0ABQ8KZE3</accession>
<evidence type="ECO:0000256" key="4">
    <source>
        <dbReference type="ARBA" id="ARBA00022833"/>
    </source>
</evidence>
<organism evidence="9 10">
    <name type="scientific">Rhodofomes roseus</name>
    <dbReference type="NCBI Taxonomy" id="34475"/>
    <lineage>
        <taxon>Eukaryota</taxon>
        <taxon>Fungi</taxon>
        <taxon>Dikarya</taxon>
        <taxon>Basidiomycota</taxon>
        <taxon>Agaricomycotina</taxon>
        <taxon>Agaricomycetes</taxon>
        <taxon>Polyporales</taxon>
        <taxon>Rhodofomes</taxon>
    </lineage>
</organism>
<dbReference type="PANTHER" id="PTHR10071:SF281">
    <property type="entry name" value="BOX A-BINDING FACTOR-RELATED"/>
    <property type="match status" value="1"/>
</dbReference>
<evidence type="ECO:0000256" key="2">
    <source>
        <dbReference type="ARBA" id="ARBA00022723"/>
    </source>
</evidence>
<reference evidence="9 10" key="1">
    <citation type="journal article" date="2021" name="Environ. Microbiol.">
        <title>Gene family expansions and transcriptome signatures uncover fungal adaptations to wood decay.</title>
        <authorList>
            <person name="Hage H."/>
            <person name="Miyauchi S."/>
            <person name="Viragh M."/>
            <person name="Drula E."/>
            <person name="Min B."/>
            <person name="Chaduli D."/>
            <person name="Navarro D."/>
            <person name="Favel A."/>
            <person name="Norest M."/>
            <person name="Lesage-Meessen L."/>
            <person name="Balint B."/>
            <person name="Merenyi Z."/>
            <person name="de Eugenio L."/>
            <person name="Morin E."/>
            <person name="Martinez A.T."/>
            <person name="Baldrian P."/>
            <person name="Stursova M."/>
            <person name="Martinez M.J."/>
            <person name="Novotny C."/>
            <person name="Magnuson J.K."/>
            <person name="Spatafora J.W."/>
            <person name="Maurice S."/>
            <person name="Pangilinan J."/>
            <person name="Andreopoulos W."/>
            <person name="LaButti K."/>
            <person name="Hundley H."/>
            <person name="Na H."/>
            <person name="Kuo A."/>
            <person name="Barry K."/>
            <person name="Lipzen A."/>
            <person name="Henrissat B."/>
            <person name="Riley R."/>
            <person name="Ahrendt S."/>
            <person name="Nagy L.G."/>
            <person name="Grigoriev I.V."/>
            <person name="Martin F."/>
            <person name="Rosso M.N."/>
        </authorList>
    </citation>
    <scope>NUCLEOTIDE SEQUENCE [LARGE SCALE GENOMIC DNA]</scope>
    <source>
        <strain evidence="9 10">CIRM-BRFM 1785</strain>
    </source>
</reference>
<evidence type="ECO:0000313" key="10">
    <source>
        <dbReference type="Proteomes" id="UP000814176"/>
    </source>
</evidence>
<feature type="region of interest" description="Disordered" evidence="7">
    <location>
        <begin position="338"/>
        <end position="500"/>
    </location>
</feature>
<evidence type="ECO:0000256" key="1">
    <source>
        <dbReference type="ARBA" id="ARBA00004123"/>
    </source>
</evidence>
<sequence length="532" mass="58631">MEPLLFDCTSYSDASTPRTPSPRTDDMHPPFQSPPSYKSSLDLAAPRYIFDPTHDENGIAPESHTLEAAHLWSAPYPGSYHPPGSRGSLLDELYEPDMPEHHQHHIPHEQYVDHRLRQQSHHAHWSGLPQSAHIDAPLGHGMRHAHDIAMQRRNTFPYVRQDRAEMMYTPPPPFMGSDHDSMSGSPYGSRPSTVYSEPLSMDNSPHLAMCEPLPHSMDEPFAHTVPSPHPPYHDFHHLDGIKTEDPTPVIVPSQTAYRPGSGGMHPLPCLVPHNGLLVQHTDDAASKETQYLRRRCFNCHTTEPPSWRRSTLNPGKIVCNKCGLYERTHLRPRPLRFDELRAGSKTRKAPKAVGGSPKGGKMSAMIKKEPREGEMDGGVMTMPRRSSVSSSAGSSVGASSDWDDNVSGYSSGSAPSSSMGSPAAQPFPMRDSNSQSPPLVGRDGGIRLPNAPLNDIASLQPASQQPNPRKAATAPMYFPGNQPQGDYYRRGSLPTPHDMQQRPVDVTIPEVTGWQPVPVDMSPKDKARKAVC</sequence>
<feature type="compositionally biased region" description="Low complexity" evidence="7">
    <location>
        <begin position="386"/>
        <end position="400"/>
    </location>
</feature>
<feature type="domain" description="GATA-type" evidence="8">
    <location>
        <begin position="294"/>
        <end position="347"/>
    </location>
</feature>
<evidence type="ECO:0000256" key="5">
    <source>
        <dbReference type="ARBA" id="ARBA00023242"/>
    </source>
</evidence>
<dbReference type="EMBL" id="JADCUA010000001">
    <property type="protein sequence ID" value="KAH9844374.1"/>
    <property type="molecule type" value="Genomic_DNA"/>
</dbReference>
<dbReference type="RefSeq" id="XP_047785184.1">
    <property type="nucleotide sequence ID" value="XM_047922257.1"/>
</dbReference>
<evidence type="ECO:0000313" key="9">
    <source>
        <dbReference type="EMBL" id="KAH9844374.1"/>
    </source>
</evidence>
<dbReference type="GeneID" id="72002989"/>
<dbReference type="PANTHER" id="PTHR10071">
    <property type="entry name" value="TRANSCRIPTION FACTOR GATA FAMILY MEMBER"/>
    <property type="match status" value="1"/>
</dbReference>
<evidence type="ECO:0000259" key="8">
    <source>
        <dbReference type="PROSITE" id="PS50114"/>
    </source>
</evidence>
<evidence type="ECO:0000256" key="6">
    <source>
        <dbReference type="PROSITE-ProRule" id="PRU00094"/>
    </source>
</evidence>
<dbReference type="InterPro" id="IPR013088">
    <property type="entry name" value="Znf_NHR/GATA"/>
</dbReference>
<dbReference type="InterPro" id="IPR000679">
    <property type="entry name" value="Znf_GATA"/>
</dbReference>
<feature type="region of interest" description="Disordered" evidence="7">
    <location>
        <begin position="1"/>
        <end position="38"/>
    </location>
</feature>
<feature type="compositionally biased region" description="Polar residues" evidence="7">
    <location>
        <begin position="9"/>
        <end position="22"/>
    </location>
</feature>
<feature type="compositionally biased region" description="Low complexity" evidence="7">
    <location>
        <begin position="407"/>
        <end position="426"/>
    </location>
</feature>
<evidence type="ECO:0000256" key="3">
    <source>
        <dbReference type="ARBA" id="ARBA00022771"/>
    </source>
</evidence>
<proteinExistence type="predicted"/>
<comment type="caution">
    <text evidence="9">The sequence shown here is derived from an EMBL/GenBank/DDBJ whole genome shotgun (WGS) entry which is preliminary data.</text>
</comment>
<keyword evidence="4" id="KW-0862">Zinc</keyword>
<evidence type="ECO:0000256" key="7">
    <source>
        <dbReference type="SAM" id="MobiDB-lite"/>
    </source>
</evidence>
<keyword evidence="2" id="KW-0479">Metal-binding</keyword>